<evidence type="ECO:0000259" key="5">
    <source>
        <dbReference type="Pfam" id="PF00700"/>
    </source>
</evidence>
<keyword evidence="2 3" id="KW-0975">Bacterial flagellum</keyword>
<dbReference type="PRINTS" id="PR00207">
    <property type="entry name" value="FLAGELLIN"/>
</dbReference>
<dbReference type="Pfam" id="PF00700">
    <property type="entry name" value="Flagellin_C"/>
    <property type="match status" value="1"/>
</dbReference>
<dbReference type="RefSeq" id="WP_008340056.1">
    <property type="nucleotide sequence ID" value="NZ_AFRZ01000001.1"/>
</dbReference>
<keyword evidence="7" id="KW-1185">Reference proteome</keyword>
<comment type="function">
    <text evidence="3">Flagellin is the subunit protein which polymerizes to form the filaments of bacterial flagella.</text>
</comment>
<feature type="domain" description="Flagellin N-terminal" evidence="4">
    <location>
        <begin position="5"/>
        <end position="141"/>
    </location>
</feature>
<protein>
    <recommendedName>
        <fullName evidence="3">Flagellin</fullName>
    </recommendedName>
</protein>
<dbReference type="eggNOG" id="COG1344">
    <property type="taxonomic scope" value="Bacteria"/>
</dbReference>
<dbReference type="Gene3D" id="6.10.10.10">
    <property type="entry name" value="Flagellar export chaperone, C-terminal domain"/>
    <property type="match status" value="1"/>
</dbReference>
<dbReference type="OrthoDB" id="9796789at2"/>
<organism evidence="6 7">
    <name type="scientific">Sulfurimonas gotlandica (strain DSM 19862 / JCM 16533 / GD1)</name>
    <dbReference type="NCBI Taxonomy" id="929558"/>
    <lineage>
        <taxon>Bacteria</taxon>
        <taxon>Pseudomonadati</taxon>
        <taxon>Campylobacterota</taxon>
        <taxon>Epsilonproteobacteria</taxon>
        <taxon>Campylobacterales</taxon>
        <taxon>Sulfurimonadaceae</taxon>
        <taxon>Sulfurimonas</taxon>
    </lineage>
</organism>
<dbReference type="Proteomes" id="UP000006431">
    <property type="component" value="Unassembled WGS sequence"/>
</dbReference>
<gene>
    <name evidence="6" type="ORF">SMGD1_0331</name>
</gene>
<name>B6BNQ5_SULGG</name>
<dbReference type="GO" id="GO:0009288">
    <property type="term" value="C:bacterial-type flagellum"/>
    <property type="evidence" value="ECO:0007669"/>
    <property type="project" value="UniProtKB-SubCell"/>
</dbReference>
<comment type="subcellular location">
    <subcellularLocation>
        <location evidence="3">Secreted</location>
    </subcellularLocation>
    <subcellularLocation>
        <location evidence="3">Bacterial flagellum</location>
    </subcellularLocation>
</comment>
<dbReference type="Pfam" id="PF00669">
    <property type="entry name" value="Flagellin_N"/>
    <property type="match status" value="1"/>
</dbReference>
<proteinExistence type="inferred from homology"/>
<evidence type="ECO:0000313" key="7">
    <source>
        <dbReference type="Proteomes" id="UP000006431"/>
    </source>
</evidence>
<dbReference type="InterPro" id="IPR046358">
    <property type="entry name" value="Flagellin_C"/>
</dbReference>
<evidence type="ECO:0000256" key="1">
    <source>
        <dbReference type="ARBA" id="ARBA00005709"/>
    </source>
</evidence>
<dbReference type="HOGENOM" id="CLU_011142_2_2_7"/>
<accession>H1FU92</accession>
<keyword evidence="3" id="KW-0964">Secreted</keyword>
<sequence length="277" mass="28574">MGFKINSNIGSMNANLHSNLNNMGVNKSLSSLASGSAINYAAYDSSGLGIANQLSAQVSGLGRAIMNSNESIGMVQVADGALQEYGNNLDRVRVLTLQASNGTLNSDDRAIIQKEIDALMESADDIAKTTKFNGINLLDGTGGSSGNGTFVTHTGADANETQSLSIGDAQTASLLGGVIDVTTQAGASASLSTIDDAMKSIDGMRADLGAAQNQLMSNIRNISVTQVNVASAESQIRDIDFAAESANFSKMNIMSQIGSFTQAQANASTASVTNLFK</sequence>
<accession>B6BNQ5</accession>
<reference evidence="6 7" key="1">
    <citation type="journal article" date="2012" name="Proc. Natl. Acad. Sci. U.S.A.">
        <title>Genome and physiology of a model Epsilonproteobacterium responsible for sulfide detoxification in marine oxygen depletion zones.</title>
        <authorList>
            <person name="Grote J."/>
            <person name="Schott T."/>
            <person name="Bruckner C.G."/>
            <person name="Glockner F.O."/>
            <person name="Jost G."/>
            <person name="Teeling H."/>
            <person name="Labrenz M."/>
            <person name="Jurgens K."/>
        </authorList>
    </citation>
    <scope>NUCLEOTIDE SEQUENCE [LARGE SCALE GENOMIC DNA]</scope>
    <source>
        <strain evidence="6 7">GD1</strain>
    </source>
</reference>
<dbReference type="PANTHER" id="PTHR42792:SF2">
    <property type="entry name" value="FLAGELLIN"/>
    <property type="match status" value="1"/>
</dbReference>
<comment type="caution">
    <text evidence="6">The sequence shown here is derived from an EMBL/GenBank/DDBJ whole genome shotgun (WGS) entry which is preliminary data.</text>
</comment>
<feature type="domain" description="Flagellin C-terminal" evidence="5">
    <location>
        <begin position="192"/>
        <end position="276"/>
    </location>
</feature>
<dbReference type="AlphaFoldDB" id="B6BNQ5"/>
<dbReference type="InterPro" id="IPR001029">
    <property type="entry name" value="Flagellin_N"/>
</dbReference>
<keyword evidence="6" id="KW-0282">Flagellum</keyword>
<dbReference type="EMBL" id="AFRZ01000001">
    <property type="protein sequence ID" value="EHP28858.1"/>
    <property type="molecule type" value="Genomic_DNA"/>
</dbReference>
<dbReference type="PATRIC" id="fig|929558.5.peg.330"/>
<comment type="similarity">
    <text evidence="1 3">Belongs to the bacterial flagellin family.</text>
</comment>
<dbReference type="Gene3D" id="1.20.1330.10">
    <property type="entry name" value="f41 fragment of flagellin, N-terminal domain"/>
    <property type="match status" value="2"/>
</dbReference>
<keyword evidence="6" id="KW-0969">Cilium</keyword>
<evidence type="ECO:0000256" key="3">
    <source>
        <dbReference type="RuleBase" id="RU362073"/>
    </source>
</evidence>
<evidence type="ECO:0000259" key="4">
    <source>
        <dbReference type="Pfam" id="PF00669"/>
    </source>
</evidence>
<dbReference type="GO" id="GO:0005198">
    <property type="term" value="F:structural molecule activity"/>
    <property type="evidence" value="ECO:0007669"/>
    <property type="project" value="UniProtKB-UniRule"/>
</dbReference>
<keyword evidence="6" id="KW-0966">Cell projection</keyword>
<dbReference type="SUPFAM" id="SSF64518">
    <property type="entry name" value="Phase 1 flagellin"/>
    <property type="match status" value="1"/>
</dbReference>
<evidence type="ECO:0000256" key="2">
    <source>
        <dbReference type="ARBA" id="ARBA00023143"/>
    </source>
</evidence>
<dbReference type="PANTHER" id="PTHR42792">
    <property type="entry name" value="FLAGELLIN"/>
    <property type="match status" value="1"/>
</dbReference>
<dbReference type="InterPro" id="IPR001492">
    <property type="entry name" value="Flagellin"/>
</dbReference>
<dbReference type="GO" id="GO:0005576">
    <property type="term" value="C:extracellular region"/>
    <property type="evidence" value="ECO:0007669"/>
    <property type="project" value="UniProtKB-SubCell"/>
</dbReference>
<dbReference type="InterPro" id="IPR042187">
    <property type="entry name" value="Flagellin_C_sub2"/>
</dbReference>
<dbReference type="STRING" id="929558.SMGD1_0331"/>
<evidence type="ECO:0000313" key="6">
    <source>
        <dbReference type="EMBL" id="EHP28858.1"/>
    </source>
</evidence>